<dbReference type="Proteomes" id="UP000265566">
    <property type="component" value="Chromosome 4"/>
</dbReference>
<dbReference type="AlphaFoldDB" id="A0A396I1R4"/>
<dbReference type="Gramene" id="rna21600">
    <property type="protein sequence ID" value="RHN59556.1"/>
    <property type="gene ID" value="gene21600"/>
</dbReference>
<sequence>MSTNESASGPSISGRNHNAAINYDYNTTNEKYNFSIKPPSINGDAC</sequence>
<name>A0A396I1R4_MEDTR</name>
<accession>A0A396I1R4</accession>
<gene>
    <name evidence="1" type="ORF">MtrunA17_Chr4g0014581</name>
</gene>
<organism evidence="1">
    <name type="scientific">Medicago truncatula</name>
    <name type="common">Barrel medic</name>
    <name type="synonym">Medicago tribuloides</name>
    <dbReference type="NCBI Taxonomy" id="3880"/>
    <lineage>
        <taxon>Eukaryota</taxon>
        <taxon>Viridiplantae</taxon>
        <taxon>Streptophyta</taxon>
        <taxon>Embryophyta</taxon>
        <taxon>Tracheophyta</taxon>
        <taxon>Spermatophyta</taxon>
        <taxon>Magnoliopsida</taxon>
        <taxon>eudicotyledons</taxon>
        <taxon>Gunneridae</taxon>
        <taxon>Pentapetalae</taxon>
        <taxon>rosids</taxon>
        <taxon>fabids</taxon>
        <taxon>Fabales</taxon>
        <taxon>Fabaceae</taxon>
        <taxon>Papilionoideae</taxon>
        <taxon>50 kb inversion clade</taxon>
        <taxon>NPAAA clade</taxon>
        <taxon>Hologalegina</taxon>
        <taxon>IRL clade</taxon>
        <taxon>Trifolieae</taxon>
        <taxon>Medicago</taxon>
    </lineage>
</organism>
<comment type="caution">
    <text evidence="1">The sequence shown here is derived from an EMBL/GenBank/DDBJ whole genome shotgun (WGS) entry which is preliminary data.</text>
</comment>
<evidence type="ECO:0000313" key="1">
    <source>
        <dbReference type="EMBL" id="RHN59556.1"/>
    </source>
</evidence>
<protein>
    <submittedName>
        <fullName evidence="1">Uncharacterized protein</fullName>
    </submittedName>
</protein>
<proteinExistence type="predicted"/>
<reference evidence="1" key="1">
    <citation type="journal article" date="2018" name="Nat. Plants">
        <title>Whole-genome landscape of Medicago truncatula symbiotic genes.</title>
        <authorList>
            <person name="Pecrix Y."/>
            <person name="Gamas P."/>
            <person name="Carrere S."/>
        </authorList>
    </citation>
    <scope>NUCLEOTIDE SEQUENCE</scope>
    <source>
        <tissue evidence="1">Leaves</tissue>
    </source>
</reference>
<dbReference type="EMBL" id="PSQE01000004">
    <property type="protein sequence ID" value="RHN59556.1"/>
    <property type="molecule type" value="Genomic_DNA"/>
</dbReference>